<dbReference type="Proteomes" id="UP000827549">
    <property type="component" value="Chromosome 4"/>
</dbReference>
<reference evidence="2" key="1">
    <citation type="submission" date="2023-10" db="EMBL/GenBank/DDBJ databases">
        <authorList>
            <person name="Noh H."/>
        </authorList>
    </citation>
    <scope>NUCLEOTIDE SEQUENCE</scope>
    <source>
        <strain evidence="2">DUCC4014</strain>
    </source>
</reference>
<feature type="transmembrane region" description="Helical" evidence="1">
    <location>
        <begin position="55"/>
        <end position="77"/>
    </location>
</feature>
<dbReference type="RefSeq" id="XP_062627994.1">
    <property type="nucleotide sequence ID" value="XM_062772010.1"/>
</dbReference>
<dbReference type="GeneID" id="87808703"/>
<sequence length="339" mass="36121">MSRVSTIHTALFAFCAFWSLLVWTVTAGFLSKINGALKGYRYFGDDPYTNSVKAILAWGLISMVYFIAHLVVLLFVSSENIFVSVISDVSALGFLWLFGIVSVGILSQWGSLFSDYGGPTGSLGSAVLGLGWILVLTQMGLLAWELIYTAIHYGGAFSSWRSSFHDLNDGVGGARFGTGAGPSLGLSAAVSRLSLSSKFTLSRLPVFGLFPRRFASDAGSLRVLPGCPDRSTAAYHPASVLNRRGVGNARYDNNVMAASDQRAYLTHKEARVPPPAHFGCPLQPSGDAKRANLSITNQPALGGWKQAESECGHVTFPPPPPKQLGYVLPGESVVVAAVA</sequence>
<keyword evidence="1" id="KW-0812">Transmembrane</keyword>
<proteinExistence type="predicted"/>
<evidence type="ECO:0000256" key="1">
    <source>
        <dbReference type="SAM" id="Phobius"/>
    </source>
</evidence>
<accession>A0AAF0Y9P9</accession>
<keyword evidence="1" id="KW-0472">Membrane</keyword>
<evidence type="ECO:0000313" key="3">
    <source>
        <dbReference type="Proteomes" id="UP000827549"/>
    </source>
</evidence>
<evidence type="ECO:0000313" key="2">
    <source>
        <dbReference type="EMBL" id="WOO81962.1"/>
    </source>
</evidence>
<dbReference type="AlphaFoldDB" id="A0AAF0Y9P9"/>
<organism evidence="2 3">
    <name type="scientific">Vanrija pseudolonga</name>
    <dbReference type="NCBI Taxonomy" id="143232"/>
    <lineage>
        <taxon>Eukaryota</taxon>
        <taxon>Fungi</taxon>
        <taxon>Dikarya</taxon>
        <taxon>Basidiomycota</taxon>
        <taxon>Agaricomycotina</taxon>
        <taxon>Tremellomycetes</taxon>
        <taxon>Trichosporonales</taxon>
        <taxon>Trichosporonaceae</taxon>
        <taxon>Vanrija</taxon>
    </lineage>
</organism>
<name>A0AAF0Y9P9_9TREE</name>
<feature type="transmembrane region" description="Helical" evidence="1">
    <location>
        <begin position="129"/>
        <end position="151"/>
    </location>
</feature>
<protein>
    <submittedName>
        <fullName evidence="2">Uncharacterized protein</fullName>
    </submittedName>
</protein>
<gene>
    <name evidence="2" type="ORF">LOC62_04G005474</name>
</gene>
<keyword evidence="1" id="KW-1133">Transmembrane helix</keyword>
<keyword evidence="3" id="KW-1185">Reference proteome</keyword>
<dbReference type="EMBL" id="CP086717">
    <property type="protein sequence ID" value="WOO81962.1"/>
    <property type="molecule type" value="Genomic_DNA"/>
</dbReference>
<feature type="transmembrane region" description="Helical" evidence="1">
    <location>
        <begin position="89"/>
        <end position="109"/>
    </location>
</feature>